<sequence>MGMTMSFMELGRGKPSAEMFTFAMGTVVYKQIEKDIRYFEIFHIAIVDIIKTVEIVLQLKMIEVIPDVLFVPSAAVLVLIYASNSILNRDGTTISDVLFVISEMLALIYAKISNMMTYIWIFQHCGNRIKSDPRSNNFFHLGII</sequence>
<evidence type="ECO:0000256" key="1">
    <source>
        <dbReference type="SAM" id="Phobius"/>
    </source>
</evidence>
<feature type="transmembrane region" description="Helical" evidence="1">
    <location>
        <begin position="68"/>
        <end position="87"/>
    </location>
</feature>
<dbReference type="EMBL" id="CAEKKB010000002">
    <property type="protein sequence ID" value="CAB4299930.1"/>
    <property type="molecule type" value="Genomic_DNA"/>
</dbReference>
<dbReference type="PANTHER" id="PTHR37754:SF1">
    <property type="entry name" value="CALCIUM ION-BINDING PROTEIN"/>
    <property type="match status" value="1"/>
</dbReference>
<name>A0A6J5WDT6_PRUAR</name>
<reference evidence="3" key="1">
    <citation type="journal article" date="2020" name="Genome Biol.">
        <title>Gamete binning: chromosome-level and haplotype-resolved genome assembly enabled by high-throughput single-cell sequencing of gamete genomes.</title>
        <authorList>
            <person name="Campoy J.A."/>
            <person name="Sun H."/>
            <person name="Goel M."/>
            <person name="Jiao W.-B."/>
            <person name="Folz-Donahue K."/>
            <person name="Wang N."/>
            <person name="Rubio M."/>
            <person name="Liu C."/>
            <person name="Kukat C."/>
            <person name="Ruiz D."/>
            <person name="Huettel B."/>
            <person name="Schneeberger K."/>
        </authorList>
    </citation>
    <scope>NUCLEOTIDE SEQUENCE [LARGE SCALE GENOMIC DNA]</scope>
    <source>
        <strain evidence="3">cv. Rojo Pasion</strain>
    </source>
</reference>
<dbReference type="AlphaFoldDB" id="A0A6J5WDT6"/>
<accession>A0A6J5WDT6</accession>
<keyword evidence="1" id="KW-0472">Membrane</keyword>
<evidence type="ECO:0000313" key="2">
    <source>
        <dbReference type="EMBL" id="CAB4299930.1"/>
    </source>
</evidence>
<keyword evidence="3" id="KW-1185">Reference proteome</keyword>
<dbReference type="PANTHER" id="PTHR37754">
    <property type="entry name" value="CALCIUM ION-BINDING PROTEIN"/>
    <property type="match status" value="1"/>
</dbReference>
<proteinExistence type="predicted"/>
<protein>
    <submittedName>
        <fullName evidence="2">Uncharacterized protein</fullName>
    </submittedName>
</protein>
<keyword evidence="1" id="KW-1133">Transmembrane helix</keyword>
<gene>
    <name evidence="2" type="ORF">ORAREDHAP_LOCUS14737</name>
</gene>
<dbReference type="Proteomes" id="UP000507245">
    <property type="component" value="Unassembled WGS sequence"/>
</dbReference>
<feature type="transmembrane region" description="Helical" evidence="1">
    <location>
        <begin position="93"/>
        <end position="110"/>
    </location>
</feature>
<keyword evidence="1" id="KW-0812">Transmembrane</keyword>
<evidence type="ECO:0000313" key="3">
    <source>
        <dbReference type="Proteomes" id="UP000507245"/>
    </source>
</evidence>
<organism evidence="2 3">
    <name type="scientific">Prunus armeniaca</name>
    <name type="common">Apricot</name>
    <name type="synonym">Armeniaca vulgaris</name>
    <dbReference type="NCBI Taxonomy" id="36596"/>
    <lineage>
        <taxon>Eukaryota</taxon>
        <taxon>Viridiplantae</taxon>
        <taxon>Streptophyta</taxon>
        <taxon>Embryophyta</taxon>
        <taxon>Tracheophyta</taxon>
        <taxon>Spermatophyta</taxon>
        <taxon>Magnoliopsida</taxon>
        <taxon>eudicotyledons</taxon>
        <taxon>Gunneridae</taxon>
        <taxon>Pentapetalae</taxon>
        <taxon>rosids</taxon>
        <taxon>fabids</taxon>
        <taxon>Rosales</taxon>
        <taxon>Rosaceae</taxon>
        <taxon>Amygdaloideae</taxon>
        <taxon>Amygdaleae</taxon>
        <taxon>Prunus</taxon>
    </lineage>
</organism>